<dbReference type="InterPro" id="IPR050249">
    <property type="entry name" value="Pseudomonas-type_ThrB"/>
</dbReference>
<dbReference type="Gene3D" id="3.90.1200.10">
    <property type="match status" value="1"/>
</dbReference>
<gene>
    <name evidence="10" type="ORF">FAZ98_21380</name>
</gene>
<keyword evidence="2" id="KW-0963">Cytoplasm</keyword>
<feature type="domain" description="Aminoglycoside phosphotransferase" evidence="9">
    <location>
        <begin position="50"/>
        <end position="271"/>
    </location>
</feature>
<dbReference type="GO" id="GO:0005737">
    <property type="term" value="C:cytoplasm"/>
    <property type="evidence" value="ECO:0007669"/>
    <property type="project" value="UniProtKB-SubCell"/>
</dbReference>
<keyword evidence="4" id="KW-0418">Kinase</keyword>
<reference evidence="10 11" key="1">
    <citation type="submission" date="2019-12" db="EMBL/GenBank/DDBJ databases">
        <title>Paraburkholderia acidiphila 7Q-K02 sp. nov and Paraburkholderia acidisoli DHF22 sp. nov., two strains isolated from forest soil.</title>
        <authorList>
            <person name="Gao Z."/>
            <person name="Qiu L."/>
        </authorList>
    </citation>
    <scope>NUCLEOTIDE SEQUENCE [LARGE SCALE GENOMIC DNA]</scope>
    <source>
        <strain evidence="10 11">DHF22</strain>
    </source>
</reference>
<protein>
    <recommendedName>
        <fullName evidence="8">Hydroxylysine kinase</fullName>
        <ecNumber evidence="7">2.7.1.81</ecNumber>
    </recommendedName>
</protein>
<dbReference type="PANTHER" id="PTHR21064">
    <property type="entry name" value="AMINOGLYCOSIDE PHOSPHOTRANSFERASE DOMAIN-CONTAINING PROTEIN-RELATED"/>
    <property type="match status" value="1"/>
</dbReference>
<keyword evidence="11" id="KW-1185">Reference proteome</keyword>
<proteinExistence type="predicted"/>
<accession>A0A7Z2GMK2</accession>
<keyword evidence="3 10" id="KW-0808">Transferase</keyword>
<dbReference type="KEGG" id="pacs:FAZ98_21380"/>
<evidence type="ECO:0000256" key="7">
    <source>
        <dbReference type="ARBA" id="ARBA00038873"/>
    </source>
</evidence>
<organism evidence="10 11">
    <name type="scientific">Paraburkholderia acidisoli</name>
    <dbReference type="NCBI Taxonomy" id="2571748"/>
    <lineage>
        <taxon>Bacteria</taxon>
        <taxon>Pseudomonadati</taxon>
        <taxon>Pseudomonadota</taxon>
        <taxon>Betaproteobacteria</taxon>
        <taxon>Burkholderiales</taxon>
        <taxon>Burkholderiaceae</taxon>
        <taxon>Paraburkholderia</taxon>
    </lineage>
</organism>
<evidence type="ECO:0000259" key="9">
    <source>
        <dbReference type="Pfam" id="PF01636"/>
    </source>
</evidence>
<name>A0A7Z2GMK2_9BURK</name>
<dbReference type="AlphaFoldDB" id="A0A7Z2GMK2"/>
<evidence type="ECO:0000256" key="4">
    <source>
        <dbReference type="ARBA" id="ARBA00022777"/>
    </source>
</evidence>
<evidence type="ECO:0000313" key="10">
    <source>
        <dbReference type="EMBL" id="QGZ64561.1"/>
    </source>
</evidence>
<dbReference type="OrthoDB" id="156345at2"/>
<dbReference type="PANTHER" id="PTHR21064:SF1">
    <property type="entry name" value="HYDROXYLYSINE KINASE"/>
    <property type="match status" value="1"/>
</dbReference>
<dbReference type="InterPro" id="IPR011009">
    <property type="entry name" value="Kinase-like_dom_sf"/>
</dbReference>
<comment type="function">
    <text evidence="6">Catalyzes the GTP-dependent phosphorylation of 5-hydroxy-L-lysine.</text>
</comment>
<comment type="subcellular location">
    <subcellularLocation>
        <location evidence="1">Cytoplasm</location>
    </subcellularLocation>
</comment>
<sequence>MHQIFHASADVVNDAADVLSTHPPALSADEAQRFAWEWYGLRVRVSALNGERDLNFLAVGEDGRKYVLKFVNAAEPRDVTNFQTEVLLHLGRRDPSLPVPRVVAARDGRCEPELECGGQRIVMRLVSYLEGVPLHNVTPGIALMSDMGTVLARLDRALADFSHPAAARDLLWNISHVPRLASRLDYVVDPRRRASVQRFFDHFGARVAPRLTALRHQVIHNDMNPQNVMVDARRHDRLGGIIDFGDALVAPMINDLATALAYHVSVGQPPFEGMQACALAYHRVVPLEAAEIELLPELVRARLALIIAISHWRAASYPGNAAYILRNNARAWEGFERMDALTPAAAASLFRPTLMENS</sequence>
<evidence type="ECO:0000256" key="5">
    <source>
        <dbReference type="ARBA" id="ARBA00036820"/>
    </source>
</evidence>
<evidence type="ECO:0000256" key="8">
    <source>
        <dbReference type="ARBA" id="ARBA00040505"/>
    </source>
</evidence>
<dbReference type="SUPFAM" id="SSF56112">
    <property type="entry name" value="Protein kinase-like (PK-like)"/>
    <property type="match status" value="1"/>
</dbReference>
<evidence type="ECO:0000256" key="6">
    <source>
        <dbReference type="ARBA" id="ARBA00037368"/>
    </source>
</evidence>
<evidence type="ECO:0000256" key="1">
    <source>
        <dbReference type="ARBA" id="ARBA00004496"/>
    </source>
</evidence>
<evidence type="ECO:0000313" key="11">
    <source>
        <dbReference type="Proteomes" id="UP000433577"/>
    </source>
</evidence>
<dbReference type="Pfam" id="PF01636">
    <property type="entry name" value="APH"/>
    <property type="match status" value="1"/>
</dbReference>
<dbReference type="InterPro" id="IPR002575">
    <property type="entry name" value="Aminoglycoside_PTrfase"/>
</dbReference>
<dbReference type="Proteomes" id="UP000433577">
    <property type="component" value="Chromosome 2"/>
</dbReference>
<evidence type="ECO:0000256" key="2">
    <source>
        <dbReference type="ARBA" id="ARBA00022490"/>
    </source>
</evidence>
<dbReference type="EC" id="2.7.1.81" evidence="7"/>
<dbReference type="EMBL" id="CP046914">
    <property type="protein sequence ID" value="QGZ64561.1"/>
    <property type="molecule type" value="Genomic_DNA"/>
</dbReference>
<comment type="catalytic activity">
    <reaction evidence="5">
        <text>(5R)-5-hydroxy-L-lysine + GTP = (5R)-5-phosphooxy-L-lysine + GDP + H(+)</text>
        <dbReference type="Rhea" id="RHEA:19049"/>
        <dbReference type="ChEBI" id="CHEBI:15378"/>
        <dbReference type="ChEBI" id="CHEBI:37565"/>
        <dbReference type="ChEBI" id="CHEBI:57882"/>
        <dbReference type="ChEBI" id="CHEBI:58189"/>
        <dbReference type="ChEBI" id="CHEBI:58357"/>
        <dbReference type="EC" id="2.7.1.81"/>
    </reaction>
</comment>
<evidence type="ECO:0000256" key="3">
    <source>
        <dbReference type="ARBA" id="ARBA00022679"/>
    </source>
</evidence>
<dbReference type="GO" id="GO:0047992">
    <property type="term" value="F:hydroxylysine kinase activity"/>
    <property type="evidence" value="ECO:0007669"/>
    <property type="project" value="UniProtKB-EC"/>
</dbReference>